<dbReference type="GO" id="GO:0046583">
    <property type="term" value="F:monoatomic cation efflux transmembrane transporter activity"/>
    <property type="evidence" value="ECO:0007669"/>
    <property type="project" value="TreeGrafter"/>
</dbReference>
<comment type="subcellular location">
    <subcellularLocation>
        <location evidence="2 14">Cell membrane</location>
        <topology evidence="2 14">Multi-pass membrane protein</topology>
    </subcellularLocation>
</comment>
<proteinExistence type="inferred from homology"/>
<keyword evidence="11" id="KW-0921">Nickel transport</keyword>
<evidence type="ECO:0000256" key="2">
    <source>
        <dbReference type="ARBA" id="ARBA00004651"/>
    </source>
</evidence>
<keyword evidence="7" id="KW-0533">Nickel</keyword>
<evidence type="ECO:0000256" key="7">
    <source>
        <dbReference type="ARBA" id="ARBA00022596"/>
    </source>
</evidence>
<keyword evidence="16" id="KW-1185">Reference proteome</keyword>
<dbReference type="EMBL" id="FMAY01000001">
    <property type="protein sequence ID" value="SCB81287.1"/>
    <property type="molecule type" value="Genomic_DNA"/>
</dbReference>
<dbReference type="InterPro" id="IPR051224">
    <property type="entry name" value="NiCoT_RcnA"/>
</dbReference>
<dbReference type="GO" id="GO:0010045">
    <property type="term" value="P:response to nickel cation"/>
    <property type="evidence" value="ECO:0007669"/>
    <property type="project" value="TreeGrafter"/>
</dbReference>
<keyword evidence="12 14" id="KW-0472">Membrane</keyword>
<evidence type="ECO:0000256" key="8">
    <source>
        <dbReference type="ARBA" id="ARBA00022692"/>
    </source>
</evidence>
<evidence type="ECO:0000256" key="4">
    <source>
        <dbReference type="ARBA" id="ARBA00022426"/>
    </source>
</evidence>
<evidence type="ECO:0000256" key="11">
    <source>
        <dbReference type="ARBA" id="ARBA00023112"/>
    </source>
</evidence>
<dbReference type="PANTHER" id="PTHR40659">
    <property type="entry name" value="NICKEL/COBALT EFFLUX SYSTEM RCNA"/>
    <property type="match status" value="1"/>
</dbReference>
<feature type="transmembrane region" description="Helical" evidence="14">
    <location>
        <begin position="153"/>
        <end position="170"/>
    </location>
</feature>
<keyword evidence="8 14" id="KW-0812">Transmembrane</keyword>
<evidence type="ECO:0000256" key="6">
    <source>
        <dbReference type="ARBA" id="ARBA00022475"/>
    </source>
</evidence>
<dbReference type="GO" id="GO:0015099">
    <property type="term" value="F:nickel cation transmembrane transporter activity"/>
    <property type="evidence" value="ECO:0007669"/>
    <property type="project" value="UniProtKB-UniRule"/>
</dbReference>
<dbReference type="GO" id="GO:0005886">
    <property type="term" value="C:plasma membrane"/>
    <property type="evidence" value="ECO:0007669"/>
    <property type="project" value="UniProtKB-SubCell"/>
</dbReference>
<dbReference type="PANTHER" id="PTHR40659:SF1">
    <property type="entry name" value="NICKEL_COBALT EFFLUX SYSTEM RCNA"/>
    <property type="match status" value="1"/>
</dbReference>
<feature type="transmembrane region" description="Helical" evidence="14">
    <location>
        <begin position="14"/>
        <end position="35"/>
    </location>
</feature>
<evidence type="ECO:0000256" key="13">
    <source>
        <dbReference type="ARBA" id="ARBA00023285"/>
    </source>
</evidence>
<dbReference type="RefSeq" id="WP_061493699.1">
    <property type="nucleotide sequence ID" value="NZ_CP115659.1"/>
</dbReference>
<feature type="transmembrane region" description="Helical" evidence="14">
    <location>
        <begin position="292"/>
        <end position="316"/>
    </location>
</feature>
<keyword evidence="9 14" id="KW-1133">Transmembrane helix</keyword>
<dbReference type="Pfam" id="PF03824">
    <property type="entry name" value="NicO"/>
    <property type="match status" value="1"/>
</dbReference>
<comment type="similarity">
    <text evidence="3">Belongs to the NiCoT transporter (TC 2.A.52) family. RcnA subfamily.</text>
</comment>
<comment type="function">
    <text evidence="1">Efflux system for nickel and cobalt.</text>
</comment>
<feature type="transmembrane region" description="Helical" evidence="14">
    <location>
        <begin position="244"/>
        <end position="271"/>
    </location>
</feature>
<evidence type="ECO:0000256" key="3">
    <source>
        <dbReference type="ARBA" id="ARBA00010428"/>
    </source>
</evidence>
<sequence length="326" mass="35179">MSVIPASTLRKRRLLHWWPLALFVLFAVAGAFWLWQAWPQVMVKSVVWQRDVNMQMSNLLKSVAENPGKTGGSLLLFSFVYGVLHALGPGHGKVVITTWLATHPSKLRSGIGLTLASSLLQGLVAIVLVVVVLSILALPARQLHMSGYWLEKGSYLLVGALGVLLCWRAVRQLRALLKKPVFRSFTPHHVHHEGCGCGHHHLPSPSQLQSGEDWRARLAIILSMGMRPCSGAIMVLLFSKVIGVFAWGIASALAMAAGTSLTISSLALLVHGFRQLAIKLSGNQAPSLWRQVGWTTLALAGGVLLVCAAGVMWVSALPPGGGLRPF</sequence>
<dbReference type="OrthoDB" id="9812956at2"/>
<protein>
    <recommendedName>
        <fullName evidence="14">Nickel/cobalt efflux system</fullName>
    </recommendedName>
</protein>
<reference evidence="16" key="1">
    <citation type="submission" date="2016-08" db="EMBL/GenBank/DDBJ databases">
        <authorList>
            <person name="Varghese N."/>
            <person name="Submissions Spin"/>
        </authorList>
    </citation>
    <scope>NUCLEOTIDE SEQUENCE [LARGE SCALE GENOMIC DNA]</scope>
    <source>
        <strain evidence="16">REICA_082</strain>
    </source>
</reference>
<dbReference type="GO" id="GO:0006824">
    <property type="term" value="P:cobalt ion transport"/>
    <property type="evidence" value="ECO:0007669"/>
    <property type="project" value="UniProtKB-KW"/>
</dbReference>
<keyword evidence="4" id="KW-0171">Cobalt transport</keyword>
<evidence type="ECO:0000256" key="9">
    <source>
        <dbReference type="ARBA" id="ARBA00022989"/>
    </source>
</evidence>
<name>A0A1C3ZFV6_9ENTR</name>
<keyword evidence="13" id="KW-0170">Cobalt</keyword>
<evidence type="ECO:0000256" key="10">
    <source>
        <dbReference type="ARBA" id="ARBA00023065"/>
    </source>
</evidence>
<evidence type="ECO:0000256" key="1">
    <source>
        <dbReference type="ARBA" id="ARBA00002510"/>
    </source>
</evidence>
<dbReference type="AlphaFoldDB" id="A0A1C3ZFV6"/>
<evidence type="ECO:0000256" key="12">
    <source>
        <dbReference type="ARBA" id="ARBA00023136"/>
    </source>
</evidence>
<dbReference type="Proteomes" id="UP000198975">
    <property type="component" value="Unassembled WGS sequence"/>
</dbReference>
<evidence type="ECO:0000313" key="15">
    <source>
        <dbReference type="EMBL" id="SCB81287.1"/>
    </source>
</evidence>
<evidence type="ECO:0000313" key="16">
    <source>
        <dbReference type="Proteomes" id="UP000198975"/>
    </source>
</evidence>
<keyword evidence="10" id="KW-0406">Ion transport</keyword>
<feature type="transmembrane region" description="Helical" evidence="14">
    <location>
        <begin position="113"/>
        <end position="138"/>
    </location>
</feature>
<gene>
    <name evidence="15" type="ORF">GA0061071_101611</name>
</gene>
<evidence type="ECO:0000256" key="5">
    <source>
        <dbReference type="ARBA" id="ARBA00022448"/>
    </source>
</evidence>
<evidence type="ECO:0000256" key="14">
    <source>
        <dbReference type="RuleBase" id="RU362101"/>
    </source>
</evidence>
<keyword evidence="6" id="KW-1003">Cell membrane</keyword>
<organism evidence="15 16">
    <name type="scientific">Kosakonia oryzendophytica</name>
    <dbReference type="NCBI Taxonomy" id="1005665"/>
    <lineage>
        <taxon>Bacteria</taxon>
        <taxon>Pseudomonadati</taxon>
        <taxon>Pseudomonadota</taxon>
        <taxon>Gammaproteobacteria</taxon>
        <taxon>Enterobacterales</taxon>
        <taxon>Enterobacteriaceae</taxon>
        <taxon>Kosakonia</taxon>
    </lineage>
</organism>
<dbReference type="InterPro" id="IPR011541">
    <property type="entry name" value="Ni/Co_transpt_high_affinity"/>
</dbReference>
<keyword evidence="5 14" id="KW-0813">Transport</keyword>
<feature type="transmembrane region" description="Helical" evidence="14">
    <location>
        <begin position="74"/>
        <end position="101"/>
    </location>
</feature>
<accession>A0A1C3ZFV6</accession>
<dbReference type="GO" id="GO:0032025">
    <property type="term" value="P:response to cobalt ion"/>
    <property type="evidence" value="ECO:0007669"/>
    <property type="project" value="TreeGrafter"/>
</dbReference>